<name>A0A5B7GC51_PORTR</name>
<comment type="caution">
    <text evidence="1">The sequence shown here is derived from an EMBL/GenBank/DDBJ whole genome shotgun (WGS) entry which is preliminary data.</text>
</comment>
<reference evidence="1 2" key="1">
    <citation type="submission" date="2019-05" db="EMBL/GenBank/DDBJ databases">
        <title>Another draft genome of Portunus trituberculatus and its Hox gene families provides insights of decapod evolution.</title>
        <authorList>
            <person name="Jeong J.-H."/>
            <person name="Song I."/>
            <person name="Kim S."/>
            <person name="Choi T."/>
            <person name="Kim D."/>
            <person name="Ryu S."/>
            <person name="Kim W."/>
        </authorList>
    </citation>
    <scope>NUCLEOTIDE SEQUENCE [LARGE SCALE GENOMIC DNA]</scope>
    <source>
        <tissue evidence="1">Muscle</tissue>
    </source>
</reference>
<organism evidence="1 2">
    <name type="scientific">Portunus trituberculatus</name>
    <name type="common">Swimming crab</name>
    <name type="synonym">Neptunus trituberculatus</name>
    <dbReference type="NCBI Taxonomy" id="210409"/>
    <lineage>
        <taxon>Eukaryota</taxon>
        <taxon>Metazoa</taxon>
        <taxon>Ecdysozoa</taxon>
        <taxon>Arthropoda</taxon>
        <taxon>Crustacea</taxon>
        <taxon>Multicrustacea</taxon>
        <taxon>Malacostraca</taxon>
        <taxon>Eumalacostraca</taxon>
        <taxon>Eucarida</taxon>
        <taxon>Decapoda</taxon>
        <taxon>Pleocyemata</taxon>
        <taxon>Brachyura</taxon>
        <taxon>Eubrachyura</taxon>
        <taxon>Portunoidea</taxon>
        <taxon>Portunidae</taxon>
        <taxon>Portuninae</taxon>
        <taxon>Portunus</taxon>
    </lineage>
</organism>
<sequence>MNGNPESPSPQVRHARTSRRIMVSAAPPTAPSGPISRFLSYAINIIAGWDNRSNPLLVSLITLESGKSSLISPTFVKGSAKLAKYFFPSTPSLLTCFLPSHLAPSTKYTRKPAIFTSSSVTGAEVPLILQFYRD</sequence>
<dbReference type="EMBL" id="VSRR010012123">
    <property type="protein sequence ID" value="MPC54124.1"/>
    <property type="molecule type" value="Genomic_DNA"/>
</dbReference>
<keyword evidence="2" id="KW-1185">Reference proteome</keyword>
<proteinExistence type="predicted"/>
<evidence type="ECO:0000313" key="1">
    <source>
        <dbReference type="EMBL" id="MPC54124.1"/>
    </source>
</evidence>
<dbReference type="Proteomes" id="UP000324222">
    <property type="component" value="Unassembled WGS sequence"/>
</dbReference>
<evidence type="ECO:0000313" key="2">
    <source>
        <dbReference type="Proteomes" id="UP000324222"/>
    </source>
</evidence>
<gene>
    <name evidence="1" type="ORF">E2C01_048031</name>
</gene>
<dbReference type="AlphaFoldDB" id="A0A5B7GC51"/>
<accession>A0A5B7GC51</accession>
<protein>
    <submittedName>
        <fullName evidence="1">Uncharacterized protein</fullName>
    </submittedName>
</protein>